<organism evidence="2 3">
    <name type="scientific">Portunus trituberculatus</name>
    <name type="common">Swimming crab</name>
    <name type="synonym">Neptunus trituberculatus</name>
    <dbReference type="NCBI Taxonomy" id="210409"/>
    <lineage>
        <taxon>Eukaryota</taxon>
        <taxon>Metazoa</taxon>
        <taxon>Ecdysozoa</taxon>
        <taxon>Arthropoda</taxon>
        <taxon>Crustacea</taxon>
        <taxon>Multicrustacea</taxon>
        <taxon>Malacostraca</taxon>
        <taxon>Eumalacostraca</taxon>
        <taxon>Eucarida</taxon>
        <taxon>Decapoda</taxon>
        <taxon>Pleocyemata</taxon>
        <taxon>Brachyura</taxon>
        <taxon>Eubrachyura</taxon>
        <taxon>Portunoidea</taxon>
        <taxon>Portunidae</taxon>
        <taxon>Portuninae</taxon>
        <taxon>Portunus</taxon>
    </lineage>
</organism>
<evidence type="ECO:0000313" key="2">
    <source>
        <dbReference type="EMBL" id="MPC76479.1"/>
    </source>
</evidence>
<sequence>MIHATPNSRHQTRNVKGSSGNT</sequence>
<evidence type="ECO:0000256" key="1">
    <source>
        <dbReference type="SAM" id="MobiDB-lite"/>
    </source>
</evidence>
<proteinExistence type="predicted"/>
<keyword evidence="3" id="KW-1185">Reference proteome</keyword>
<name>A0A5B7I3S1_PORTR</name>
<comment type="caution">
    <text evidence="2">The sequence shown here is derived from an EMBL/GenBank/DDBJ whole genome shotgun (WGS) entry which is preliminary data.</text>
</comment>
<reference evidence="2 3" key="1">
    <citation type="submission" date="2019-05" db="EMBL/GenBank/DDBJ databases">
        <title>Another draft genome of Portunus trituberculatus and its Hox gene families provides insights of decapod evolution.</title>
        <authorList>
            <person name="Jeong J.-H."/>
            <person name="Song I."/>
            <person name="Kim S."/>
            <person name="Choi T."/>
            <person name="Kim D."/>
            <person name="Ryu S."/>
            <person name="Kim W."/>
        </authorList>
    </citation>
    <scope>NUCLEOTIDE SEQUENCE [LARGE SCALE GENOMIC DNA]</scope>
    <source>
        <tissue evidence="2">Muscle</tissue>
    </source>
</reference>
<dbReference type="EMBL" id="VSRR010043478">
    <property type="protein sequence ID" value="MPC76479.1"/>
    <property type="molecule type" value="Genomic_DNA"/>
</dbReference>
<accession>A0A5B7I3S1</accession>
<gene>
    <name evidence="2" type="ORF">E2C01_070893</name>
</gene>
<feature type="region of interest" description="Disordered" evidence="1">
    <location>
        <begin position="1"/>
        <end position="22"/>
    </location>
</feature>
<dbReference type="Proteomes" id="UP000324222">
    <property type="component" value="Unassembled WGS sequence"/>
</dbReference>
<evidence type="ECO:0000313" key="3">
    <source>
        <dbReference type="Proteomes" id="UP000324222"/>
    </source>
</evidence>
<protein>
    <submittedName>
        <fullName evidence="2">Uncharacterized protein</fullName>
    </submittedName>
</protein>
<dbReference type="AlphaFoldDB" id="A0A5B7I3S1"/>